<dbReference type="SUPFAM" id="SSF88713">
    <property type="entry name" value="Glycoside hydrolase/deacetylase"/>
    <property type="match status" value="1"/>
</dbReference>
<dbReference type="SUPFAM" id="SSF74650">
    <property type="entry name" value="Galactose mutarotase-like"/>
    <property type="match status" value="1"/>
</dbReference>
<evidence type="ECO:0000256" key="3">
    <source>
        <dbReference type="ARBA" id="ARBA00022723"/>
    </source>
</evidence>
<keyword evidence="7" id="KW-0326">Glycosidase</keyword>
<dbReference type="InterPro" id="IPR011013">
    <property type="entry name" value="Gal_mutarotase_sf_dom"/>
</dbReference>
<evidence type="ECO:0000256" key="2">
    <source>
        <dbReference type="ARBA" id="ARBA00009792"/>
    </source>
</evidence>
<accession>A0A8S2DGB4</accession>
<proteinExistence type="inferred from homology"/>
<dbReference type="Pfam" id="PF09261">
    <property type="entry name" value="Alpha-mann_mid"/>
    <property type="match status" value="1"/>
</dbReference>
<dbReference type="EMBL" id="CAJOBA010003123">
    <property type="protein sequence ID" value="CAF3671375.1"/>
    <property type="molecule type" value="Genomic_DNA"/>
</dbReference>
<evidence type="ECO:0000313" key="10">
    <source>
        <dbReference type="EMBL" id="CAF3671375.1"/>
    </source>
</evidence>
<dbReference type="PANTHER" id="PTHR11607:SF3">
    <property type="entry name" value="LYSOSOMAL ALPHA-MANNOSIDASE"/>
    <property type="match status" value="1"/>
</dbReference>
<keyword evidence="6" id="KW-1015">Disulfide bond</keyword>
<evidence type="ECO:0000256" key="6">
    <source>
        <dbReference type="ARBA" id="ARBA00023157"/>
    </source>
</evidence>
<dbReference type="SUPFAM" id="SSF88688">
    <property type="entry name" value="Families 57/38 glycoside transferase middle domain"/>
    <property type="match status" value="1"/>
</dbReference>
<evidence type="ECO:0000256" key="7">
    <source>
        <dbReference type="ARBA" id="ARBA00023295"/>
    </source>
</evidence>
<gene>
    <name evidence="9" type="ORF">OVA965_LOCUS9014</name>
    <name evidence="10" type="ORF">TMI583_LOCUS9010</name>
</gene>
<keyword evidence="5" id="KW-0862">Zinc</keyword>
<dbReference type="FunFam" id="2.70.98.30:FF:000003">
    <property type="entry name" value="Alpha-mannosidase"/>
    <property type="match status" value="1"/>
</dbReference>
<dbReference type="InterPro" id="IPR000602">
    <property type="entry name" value="Glyco_hydro_38_N"/>
</dbReference>
<dbReference type="FunFam" id="1.20.1270.50:FF:000002">
    <property type="entry name" value="Alpha-mannosidase"/>
    <property type="match status" value="1"/>
</dbReference>
<dbReference type="Pfam" id="PF01074">
    <property type="entry name" value="Glyco_hydro_38N"/>
    <property type="match status" value="1"/>
</dbReference>
<evidence type="ECO:0000259" key="8">
    <source>
        <dbReference type="SMART" id="SM00872"/>
    </source>
</evidence>
<dbReference type="GO" id="GO:0004559">
    <property type="term" value="F:alpha-mannosidase activity"/>
    <property type="evidence" value="ECO:0007669"/>
    <property type="project" value="InterPro"/>
</dbReference>
<dbReference type="GO" id="GO:0046872">
    <property type="term" value="F:metal ion binding"/>
    <property type="evidence" value="ECO:0007669"/>
    <property type="project" value="UniProtKB-KW"/>
</dbReference>
<dbReference type="AlphaFoldDB" id="A0A8S2DGB4"/>
<comment type="caution">
    <text evidence="9">The sequence shown here is derived from an EMBL/GenBank/DDBJ whole genome shotgun (WGS) entry which is preliminary data.</text>
</comment>
<dbReference type="InterPro" id="IPR037094">
    <property type="entry name" value="Glyco_hydro_38_cen_sf"/>
</dbReference>
<protein>
    <recommendedName>
        <fullName evidence="8">Glycoside hydrolase family 38 central domain-containing protein</fullName>
    </recommendedName>
</protein>
<dbReference type="GO" id="GO:0030246">
    <property type="term" value="F:carbohydrate binding"/>
    <property type="evidence" value="ECO:0007669"/>
    <property type="project" value="InterPro"/>
</dbReference>
<dbReference type="InterPro" id="IPR011682">
    <property type="entry name" value="Glyco_hydro_38_C"/>
</dbReference>
<dbReference type="InterPro" id="IPR015341">
    <property type="entry name" value="Glyco_hydro_38_cen"/>
</dbReference>
<evidence type="ECO:0000256" key="5">
    <source>
        <dbReference type="ARBA" id="ARBA00022833"/>
    </source>
</evidence>
<organism evidence="9 11">
    <name type="scientific">Didymodactylos carnosus</name>
    <dbReference type="NCBI Taxonomy" id="1234261"/>
    <lineage>
        <taxon>Eukaryota</taxon>
        <taxon>Metazoa</taxon>
        <taxon>Spiralia</taxon>
        <taxon>Gnathifera</taxon>
        <taxon>Rotifera</taxon>
        <taxon>Eurotatoria</taxon>
        <taxon>Bdelloidea</taxon>
        <taxon>Philodinida</taxon>
        <taxon>Philodinidae</taxon>
        <taxon>Didymodactylos</taxon>
    </lineage>
</organism>
<dbReference type="InterPro" id="IPR011330">
    <property type="entry name" value="Glyco_hydro/deAcase_b/a-brl"/>
</dbReference>
<dbReference type="InterPro" id="IPR028995">
    <property type="entry name" value="Glyco_hydro_57/38_cen_sf"/>
</dbReference>
<evidence type="ECO:0000256" key="4">
    <source>
        <dbReference type="ARBA" id="ARBA00022801"/>
    </source>
</evidence>
<dbReference type="GO" id="GO:0005764">
    <property type="term" value="C:lysosome"/>
    <property type="evidence" value="ECO:0007669"/>
    <property type="project" value="TreeGrafter"/>
</dbReference>
<dbReference type="Proteomes" id="UP000682733">
    <property type="component" value="Unassembled WGS sequence"/>
</dbReference>
<keyword evidence="3" id="KW-0479">Metal-binding</keyword>
<sequence length="631" mass="72429">MTMGDDFEDQNANEKFKNLDKLIHYVNLEQENGSNVNVFYSTPSCYLYALNKAEKEWTSKTDDFFPYASIPFAYWTGYYTSRPALKRYERYANNILQVTRQLNGFSQKNLRNTIFDLSEAMGLAQHHDAVSGTEKQHVANDYAQRLSDGIDRAMEVINVAYAKLLPKEGQTTPSPDQFLCPYSNISACLPIEGQDQFTLTLWNPTIHSVTIHPRVPVTREYLIRDPIGNLVPAEHLRVEFDDRGDLKHIINLDKDLIVSFTEQGFYWYASYTGSHTTPELPASGAYIFRPLFSEALPVSFARSINCTKTDTVQKASIVFNEWVSQEISLYRGTSAIELEWTVGPIPIDDNVGKEIIIRYNTNIDSAAKYYTDANGREVLERIRDHRPTWHFFVDEPISSNYYPINSRIWIQDRDRQLTILTDRSEGGGSMYDGSIEIMVHRRILHDDSLGVGEALNETAYGKGLVVSGKHILLVDRPSDSARLHRIGAQQLFMHPLATYSLPNTSSYANYSDMYRQSWSALSDAMPLNVHLLTFDQLGPKQYLVRVEHYFELNEDEIYSQPVTIDLQTLFNSIGTIAEMIELILSANLPLSELHRLDWMTKGQNSSHVDMFRKLNFIEKCLERYCLYLNYF</sequence>
<dbReference type="Gene3D" id="1.20.1270.50">
    <property type="entry name" value="Glycoside hydrolase family 38, central domain"/>
    <property type="match status" value="2"/>
</dbReference>
<dbReference type="FunFam" id="1.20.1270.50:FF:000003">
    <property type="entry name" value="Alpha-mannosidase"/>
    <property type="match status" value="1"/>
</dbReference>
<dbReference type="PANTHER" id="PTHR11607">
    <property type="entry name" value="ALPHA-MANNOSIDASE"/>
    <property type="match status" value="1"/>
</dbReference>
<dbReference type="Proteomes" id="UP000677228">
    <property type="component" value="Unassembled WGS sequence"/>
</dbReference>
<dbReference type="Gene3D" id="2.70.98.30">
    <property type="entry name" value="Golgi alpha-mannosidase II, domain 4"/>
    <property type="match status" value="1"/>
</dbReference>
<feature type="domain" description="Glycoside hydrolase family 38 central" evidence="8">
    <location>
        <begin position="73"/>
        <end position="146"/>
    </location>
</feature>
<comment type="similarity">
    <text evidence="2">Belongs to the glycosyl hydrolase 38 family.</text>
</comment>
<dbReference type="InterPro" id="IPR050843">
    <property type="entry name" value="Glycosyl_Hydrlase_38"/>
</dbReference>
<dbReference type="Pfam" id="PF07748">
    <property type="entry name" value="Glyco_hydro_38C"/>
    <property type="match status" value="1"/>
</dbReference>
<comment type="cofactor">
    <cofactor evidence="1">
        <name>Zn(2+)</name>
        <dbReference type="ChEBI" id="CHEBI:29105"/>
    </cofactor>
</comment>
<dbReference type="EMBL" id="CAJNOK010003122">
    <property type="protein sequence ID" value="CAF0888792.1"/>
    <property type="molecule type" value="Genomic_DNA"/>
</dbReference>
<dbReference type="Gene3D" id="2.60.40.1360">
    <property type="match status" value="1"/>
</dbReference>
<evidence type="ECO:0000256" key="1">
    <source>
        <dbReference type="ARBA" id="ARBA00001947"/>
    </source>
</evidence>
<name>A0A8S2DGB4_9BILA</name>
<dbReference type="GO" id="GO:0006013">
    <property type="term" value="P:mannose metabolic process"/>
    <property type="evidence" value="ECO:0007669"/>
    <property type="project" value="InterPro"/>
</dbReference>
<keyword evidence="4" id="KW-0378">Hydrolase</keyword>
<dbReference type="SMART" id="SM00872">
    <property type="entry name" value="Alpha-mann_mid"/>
    <property type="match status" value="1"/>
</dbReference>
<reference evidence="9" key="1">
    <citation type="submission" date="2021-02" db="EMBL/GenBank/DDBJ databases">
        <authorList>
            <person name="Nowell W R."/>
        </authorList>
    </citation>
    <scope>NUCLEOTIDE SEQUENCE</scope>
</reference>
<evidence type="ECO:0000313" key="11">
    <source>
        <dbReference type="Proteomes" id="UP000677228"/>
    </source>
</evidence>
<evidence type="ECO:0000313" key="9">
    <source>
        <dbReference type="EMBL" id="CAF0888792.1"/>
    </source>
</evidence>